<dbReference type="EMBL" id="SDMP01000013">
    <property type="protein sequence ID" value="RYR16820.1"/>
    <property type="molecule type" value="Genomic_DNA"/>
</dbReference>
<dbReference type="InterPro" id="IPR007789">
    <property type="entry name" value="DUF688"/>
</dbReference>
<dbReference type="OrthoDB" id="677721at2759"/>
<feature type="compositionally biased region" description="Low complexity" evidence="1">
    <location>
        <begin position="16"/>
        <end position="26"/>
    </location>
</feature>
<name>A0A444ZRI8_ARAHY</name>
<evidence type="ECO:0000256" key="1">
    <source>
        <dbReference type="SAM" id="MobiDB-lite"/>
    </source>
</evidence>
<keyword evidence="3" id="KW-1185">Reference proteome</keyword>
<feature type="compositionally biased region" description="Acidic residues" evidence="1">
    <location>
        <begin position="95"/>
        <end position="105"/>
    </location>
</feature>
<dbReference type="Gramene" id="arahy.Tifrunner.gnm2.ann2.Ah13g641500.1">
    <property type="protein sequence ID" value="arahy.Tifrunner.gnm2.ann2.Ah13g641500.1-CDS"/>
    <property type="gene ID" value="arahy.Tifrunner.gnm2.ann2.Ah13g641500"/>
</dbReference>
<evidence type="ECO:0000313" key="3">
    <source>
        <dbReference type="Proteomes" id="UP000289738"/>
    </source>
</evidence>
<proteinExistence type="predicted"/>
<dbReference type="PANTHER" id="PTHR33671">
    <property type="entry name" value="N-METHYLTRANSFERASE, PUTATIVE (DUF688)-RELATED"/>
    <property type="match status" value="1"/>
</dbReference>
<organism evidence="2 3">
    <name type="scientific">Arachis hypogaea</name>
    <name type="common">Peanut</name>
    <dbReference type="NCBI Taxonomy" id="3818"/>
    <lineage>
        <taxon>Eukaryota</taxon>
        <taxon>Viridiplantae</taxon>
        <taxon>Streptophyta</taxon>
        <taxon>Embryophyta</taxon>
        <taxon>Tracheophyta</taxon>
        <taxon>Spermatophyta</taxon>
        <taxon>Magnoliopsida</taxon>
        <taxon>eudicotyledons</taxon>
        <taxon>Gunneridae</taxon>
        <taxon>Pentapetalae</taxon>
        <taxon>rosids</taxon>
        <taxon>fabids</taxon>
        <taxon>Fabales</taxon>
        <taxon>Fabaceae</taxon>
        <taxon>Papilionoideae</taxon>
        <taxon>50 kb inversion clade</taxon>
        <taxon>dalbergioids sensu lato</taxon>
        <taxon>Dalbergieae</taxon>
        <taxon>Pterocarpus clade</taxon>
        <taxon>Arachis</taxon>
    </lineage>
</organism>
<feature type="compositionally biased region" description="Polar residues" evidence="1">
    <location>
        <begin position="69"/>
        <end position="79"/>
    </location>
</feature>
<feature type="region of interest" description="Disordered" evidence="1">
    <location>
        <begin position="59"/>
        <end position="105"/>
    </location>
</feature>
<protein>
    <submittedName>
        <fullName evidence="2">Uncharacterized protein</fullName>
    </submittedName>
</protein>
<dbReference type="STRING" id="3818.A0A444ZRI8"/>
<dbReference type="PANTHER" id="PTHR33671:SF9">
    <property type="entry name" value="DUF688 FAMILY PROTEIN"/>
    <property type="match status" value="1"/>
</dbReference>
<accession>A0A444ZRI8</accession>
<comment type="caution">
    <text evidence="2">The sequence shown here is derived from an EMBL/GenBank/DDBJ whole genome shotgun (WGS) entry which is preliminary data.</text>
</comment>
<sequence length="504" mass="56569">MNERKLDINAPLMSVRRSSAASPSPSLTEAKRKVLEKRCTLAYYLDQVTEPVAVPFDWEHIPGRPKGNHGSQPQTSKESPSLAPGKSTNVAERKEEEDDDDDDVYSDAVETLSCTESASMKCSASGVSGVDNFDADKHRSNAADDKQAQDFMMNRFLPAAKAMTVQPSQYASSRKQQSVVAEQPRDVLRLVREERKSIVNKHITDFVPYTGQCQDEDDDDDYGYDDSTSVSAKGCGLFPRLCVTSSFCLLNTVPGMKMRDEFNMSCAYEYGKGKPIKKAWDAIHKSKSRCAASSPHKHELSRKWRSQSERFTYTPEMKQLGGSGRLFHRSTTSFQSKPQPLFPRHATATTLSTSVSSSVDTTQRKEDTITMFDTQTILLPSKENQEQDSMSLQLVQTSFDKETKINNNNSNNQIVAVDHPHQFVPAPLLPKSPSDSWLSRALPLVYMKNSGFPHSNRENTFLAKRESLNASSRWETMVKTWNLHDGHAYCSRELTLYKSQQSKS</sequence>
<reference evidence="2 3" key="1">
    <citation type="submission" date="2019-01" db="EMBL/GenBank/DDBJ databases">
        <title>Sequencing of cultivated peanut Arachis hypogaea provides insights into genome evolution and oil improvement.</title>
        <authorList>
            <person name="Chen X."/>
        </authorList>
    </citation>
    <scope>NUCLEOTIDE SEQUENCE [LARGE SCALE GENOMIC DNA]</scope>
    <source>
        <strain evidence="3">cv. Fuhuasheng</strain>
        <strain evidence="2">GDAAS-fuhuasheng2018</strain>
        <tissue evidence="2">Leaves</tissue>
    </source>
</reference>
<gene>
    <name evidence="2" type="ORF">Ahy_B03g061701</name>
</gene>
<evidence type="ECO:0000313" key="2">
    <source>
        <dbReference type="EMBL" id="RYR16820.1"/>
    </source>
</evidence>
<dbReference type="Pfam" id="PF05097">
    <property type="entry name" value="DUF688"/>
    <property type="match status" value="1"/>
</dbReference>
<dbReference type="Proteomes" id="UP000289738">
    <property type="component" value="Chromosome B03"/>
</dbReference>
<dbReference type="EMBL" id="SDMP01000013">
    <property type="protein sequence ID" value="RYR16819.1"/>
    <property type="molecule type" value="Genomic_DNA"/>
</dbReference>
<dbReference type="AlphaFoldDB" id="A0A444ZRI8"/>
<feature type="region of interest" description="Disordered" evidence="1">
    <location>
        <begin position="1"/>
        <end position="30"/>
    </location>
</feature>